<name>A0A6F9DGJ1_9ASCI</name>
<accession>A0A6F9DGJ1</accession>
<organism evidence="1">
    <name type="scientific">Phallusia mammillata</name>
    <dbReference type="NCBI Taxonomy" id="59560"/>
    <lineage>
        <taxon>Eukaryota</taxon>
        <taxon>Metazoa</taxon>
        <taxon>Chordata</taxon>
        <taxon>Tunicata</taxon>
        <taxon>Ascidiacea</taxon>
        <taxon>Phlebobranchia</taxon>
        <taxon>Ascidiidae</taxon>
        <taxon>Phallusia</taxon>
    </lineage>
</organism>
<protein>
    <submittedName>
        <fullName evidence="1">Uncharacterized protein LOC100180450</fullName>
    </submittedName>
</protein>
<gene>
    <name evidence="1" type="primary">LOC100180450</name>
</gene>
<dbReference type="AlphaFoldDB" id="A0A6F9DGJ1"/>
<proteinExistence type="evidence at transcript level"/>
<reference evidence="1" key="1">
    <citation type="submission" date="2020-04" db="EMBL/GenBank/DDBJ databases">
        <authorList>
            <person name="Neveu A P."/>
        </authorList>
    </citation>
    <scope>NUCLEOTIDE SEQUENCE</scope>
    <source>
        <tissue evidence="1">Whole embryo</tissue>
    </source>
</reference>
<evidence type="ECO:0000313" key="1">
    <source>
        <dbReference type="EMBL" id="CAB3262572.1"/>
    </source>
</evidence>
<dbReference type="EMBL" id="LR786722">
    <property type="protein sequence ID" value="CAB3262572.1"/>
    <property type="molecule type" value="mRNA"/>
</dbReference>
<sequence length="17" mass="2134">MWIWVSFLWQNCCCNIS</sequence>